<organism evidence="2 3">
    <name type="scientific">Saccharopolyspora gregorii</name>
    <dbReference type="NCBI Taxonomy" id="33914"/>
    <lineage>
        <taxon>Bacteria</taxon>
        <taxon>Bacillati</taxon>
        <taxon>Actinomycetota</taxon>
        <taxon>Actinomycetes</taxon>
        <taxon>Pseudonocardiales</taxon>
        <taxon>Pseudonocardiaceae</taxon>
        <taxon>Saccharopolyspora</taxon>
    </lineage>
</organism>
<accession>A0ABP6RSU7</accession>
<feature type="compositionally biased region" description="Basic and acidic residues" evidence="1">
    <location>
        <begin position="244"/>
        <end position="269"/>
    </location>
</feature>
<reference evidence="3" key="1">
    <citation type="journal article" date="2019" name="Int. J. Syst. Evol. Microbiol.">
        <title>The Global Catalogue of Microorganisms (GCM) 10K type strain sequencing project: providing services to taxonomists for standard genome sequencing and annotation.</title>
        <authorList>
            <consortium name="The Broad Institute Genomics Platform"/>
            <consortium name="The Broad Institute Genome Sequencing Center for Infectious Disease"/>
            <person name="Wu L."/>
            <person name="Ma J."/>
        </authorList>
    </citation>
    <scope>NUCLEOTIDE SEQUENCE [LARGE SCALE GENOMIC DNA]</scope>
    <source>
        <strain evidence="3">JCM 9687</strain>
    </source>
</reference>
<feature type="region of interest" description="Disordered" evidence="1">
    <location>
        <begin position="363"/>
        <end position="398"/>
    </location>
</feature>
<feature type="compositionally biased region" description="Low complexity" evidence="1">
    <location>
        <begin position="185"/>
        <end position="195"/>
    </location>
</feature>
<comment type="caution">
    <text evidence="2">The sequence shown here is derived from an EMBL/GenBank/DDBJ whole genome shotgun (WGS) entry which is preliminary data.</text>
</comment>
<evidence type="ECO:0000256" key="1">
    <source>
        <dbReference type="SAM" id="MobiDB-lite"/>
    </source>
</evidence>
<keyword evidence="3" id="KW-1185">Reference proteome</keyword>
<evidence type="ECO:0008006" key="4">
    <source>
        <dbReference type="Google" id="ProtNLM"/>
    </source>
</evidence>
<proteinExistence type="predicted"/>
<evidence type="ECO:0000313" key="3">
    <source>
        <dbReference type="Proteomes" id="UP001500483"/>
    </source>
</evidence>
<gene>
    <name evidence="2" type="ORF">GCM10020366_31970</name>
</gene>
<dbReference type="EMBL" id="BAAAYK010000038">
    <property type="protein sequence ID" value="GAA3358742.1"/>
    <property type="molecule type" value="Genomic_DNA"/>
</dbReference>
<feature type="region of interest" description="Disordered" evidence="1">
    <location>
        <begin position="151"/>
        <end position="269"/>
    </location>
</feature>
<sequence length="398" mass="43512">MQVNVSEEAEIHGAPEQAATRTPPARRGSRDERRETTLRALAAGEDAACAYCGEPLPPLPPRGGRPTPYCAPDPDRYGQWGAKTISCAMLDEHREIWTRVYGPDQPMTHLDVHALDERLAGLTGVLDPVRTEVAALRQHATEQLATALTARATAEADRDDALEKSRAAEHDRDRARAEAAEAHEQAATARAAQETAEAERDQAVQDRDAAHADRDAARRDSAQAHADRQAALTQAAAAQQHITELNDARATERAAALDEQERLRHEADEERQRLRDELDQHWRQRLHDQEAALTERITATREAADARAAELTDRLTEATRSYAAGLAPLHAELAAERTAHAEQQAAAATARREHEEFRTALRQALTTEPGDELPARVRALLGPDGEDPEGESSGTTTG</sequence>
<dbReference type="Proteomes" id="UP001500483">
    <property type="component" value="Unassembled WGS sequence"/>
</dbReference>
<protein>
    <recommendedName>
        <fullName evidence="4">Chromosome segregation ATPase</fullName>
    </recommendedName>
</protein>
<feature type="compositionally biased region" description="Low complexity" evidence="1">
    <location>
        <begin position="229"/>
        <end position="240"/>
    </location>
</feature>
<evidence type="ECO:0000313" key="2">
    <source>
        <dbReference type="EMBL" id="GAA3358742.1"/>
    </source>
</evidence>
<feature type="region of interest" description="Disordered" evidence="1">
    <location>
        <begin position="1"/>
        <end position="35"/>
    </location>
</feature>
<name>A0ABP6RSU7_9PSEU</name>
<feature type="compositionally biased region" description="Basic and acidic residues" evidence="1">
    <location>
        <begin position="154"/>
        <end position="184"/>
    </location>
</feature>
<feature type="compositionally biased region" description="Basic and acidic residues" evidence="1">
    <location>
        <begin position="197"/>
        <end position="228"/>
    </location>
</feature>